<evidence type="ECO:0000313" key="7">
    <source>
        <dbReference type="Proteomes" id="UP000468735"/>
    </source>
</evidence>
<evidence type="ECO:0000256" key="4">
    <source>
        <dbReference type="RuleBase" id="RU000363"/>
    </source>
</evidence>
<sequence length="250" mass="25661">MVTGAAGGIGVALIDALADAGASIAALDCDGERLRPIVKPLRKNGVNIIPYQVDVSDSRQVDDVVDRVEEELGQIDYLVNAAGVLHPAPVLSQTDDAWRATFAVNNDGVFHVCRAVAKKMVGREGGAIVTVASNAGTVPRTHMAAYAASKAAAIAFTRCLGLELAPYKVRCNIVAPGSTDTPMLHSLHANGDAISAAIAGDPGNHRIGIPLRKVASPADVAAAVVFLLSDRAGQITLQNLFVDGGAALGG</sequence>
<dbReference type="InterPro" id="IPR020904">
    <property type="entry name" value="Sc_DH/Rdtase_CS"/>
</dbReference>
<name>A0A6H9Z015_9ACTN</name>
<dbReference type="SUPFAM" id="SSF51735">
    <property type="entry name" value="NAD(P)-binding Rossmann-fold domains"/>
    <property type="match status" value="1"/>
</dbReference>
<dbReference type="OrthoDB" id="9803333at2"/>
<keyword evidence="7" id="KW-1185">Reference proteome</keyword>
<dbReference type="PRINTS" id="PR01397">
    <property type="entry name" value="DHBDHDRGNASE"/>
</dbReference>
<dbReference type="GO" id="GO:0008667">
    <property type="term" value="F:2,3-dihydro-2,3-dihydroxybenzoate dehydrogenase activity"/>
    <property type="evidence" value="ECO:0007669"/>
    <property type="project" value="UniProtKB-UniRule"/>
</dbReference>
<dbReference type="Pfam" id="PF00106">
    <property type="entry name" value="adh_short"/>
    <property type="match status" value="1"/>
</dbReference>
<evidence type="ECO:0000256" key="1">
    <source>
        <dbReference type="ARBA" id="ARBA00006484"/>
    </source>
</evidence>
<dbReference type="InterPro" id="IPR057326">
    <property type="entry name" value="KR_dom"/>
</dbReference>
<dbReference type="AlphaFoldDB" id="A0A6H9Z015"/>
<dbReference type="PANTHER" id="PTHR42760:SF115">
    <property type="entry name" value="3-OXOACYL-[ACYL-CARRIER-PROTEIN] REDUCTASE FABG"/>
    <property type="match status" value="1"/>
</dbReference>
<dbReference type="EC" id="1.3.1.28" evidence="3"/>
<dbReference type="EMBL" id="WBMT01000010">
    <property type="protein sequence ID" value="KAB2347059.1"/>
    <property type="molecule type" value="Genomic_DNA"/>
</dbReference>
<accession>A0A6H9Z015</accession>
<protein>
    <recommendedName>
        <fullName evidence="3">2,3-dihydro-2,3-dihydroxybenzoate dehydrogenase</fullName>
        <ecNumber evidence="3">1.3.1.28</ecNumber>
    </recommendedName>
</protein>
<dbReference type="PRINTS" id="PR00080">
    <property type="entry name" value="SDRFAMILY"/>
</dbReference>
<dbReference type="InterPro" id="IPR036291">
    <property type="entry name" value="NAD(P)-bd_dom_sf"/>
</dbReference>
<dbReference type="GO" id="GO:0019290">
    <property type="term" value="P:siderophore biosynthetic process"/>
    <property type="evidence" value="ECO:0007669"/>
    <property type="project" value="InterPro"/>
</dbReference>
<organism evidence="6 7">
    <name type="scientific">Actinomadura rudentiformis</name>
    <dbReference type="NCBI Taxonomy" id="359158"/>
    <lineage>
        <taxon>Bacteria</taxon>
        <taxon>Bacillati</taxon>
        <taxon>Actinomycetota</taxon>
        <taxon>Actinomycetes</taxon>
        <taxon>Streptosporangiales</taxon>
        <taxon>Thermomonosporaceae</taxon>
        <taxon>Actinomadura</taxon>
    </lineage>
</organism>
<dbReference type="FunFam" id="3.40.50.720:FF:000084">
    <property type="entry name" value="Short-chain dehydrogenase reductase"/>
    <property type="match status" value="1"/>
</dbReference>
<dbReference type="PROSITE" id="PS00061">
    <property type="entry name" value="ADH_SHORT"/>
    <property type="match status" value="1"/>
</dbReference>
<evidence type="ECO:0000256" key="3">
    <source>
        <dbReference type="NCBIfam" id="TIGR04316"/>
    </source>
</evidence>
<keyword evidence="2 6" id="KW-0560">Oxidoreductase</keyword>
<dbReference type="InterPro" id="IPR002347">
    <property type="entry name" value="SDR_fam"/>
</dbReference>
<feature type="domain" description="Ketoreductase" evidence="5">
    <location>
        <begin position="1"/>
        <end position="179"/>
    </location>
</feature>
<evidence type="ECO:0000256" key="2">
    <source>
        <dbReference type="ARBA" id="ARBA00023002"/>
    </source>
</evidence>
<dbReference type="Proteomes" id="UP000468735">
    <property type="component" value="Unassembled WGS sequence"/>
</dbReference>
<dbReference type="Gene3D" id="3.40.50.720">
    <property type="entry name" value="NAD(P)-binding Rossmann-like Domain"/>
    <property type="match status" value="1"/>
</dbReference>
<proteinExistence type="inferred from homology"/>
<dbReference type="NCBIfam" id="TIGR04316">
    <property type="entry name" value="dhbA_paeA"/>
    <property type="match status" value="1"/>
</dbReference>
<dbReference type="PANTHER" id="PTHR42760">
    <property type="entry name" value="SHORT-CHAIN DEHYDROGENASES/REDUCTASES FAMILY MEMBER"/>
    <property type="match status" value="1"/>
</dbReference>
<gene>
    <name evidence="6" type="ORF">F8566_22495</name>
</gene>
<dbReference type="InterPro" id="IPR003560">
    <property type="entry name" value="DHB_DH"/>
</dbReference>
<reference evidence="6 7" key="1">
    <citation type="submission" date="2019-09" db="EMBL/GenBank/DDBJ databases">
        <title>Actinomadura physcomitrii sp. nov., a novel actinomycete isolated from moss [Physcomitrium sphaericum (Ludw) Fuernr].</title>
        <authorList>
            <person name="Zhuang X."/>
            <person name="Liu C."/>
        </authorList>
    </citation>
    <scope>NUCLEOTIDE SEQUENCE [LARGE SCALE GENOMIC DNA]</scope>
    <source>
        <strain evidence="6 7">HMC1</strain>
    </source>
</reference>
<dbReference type="SMART" id="SM00822">
    <property type="entry name" value="PKS_KR"/>
    <property type="match status" value="1"/>
</dbReference>
<comment type="similarity">
    <text evidence="1 4">Belongs to the short-chain dehydrogenases/reductases (SDR) family.</text>
</comment>
<evidence type="ECO:0000313" key="6">
    <source>
        <dbReference type="EMBL" id="KAB2347059.1"/>
    </source>
</evidence>
<evidence type="ECO:0000259" key="5">
    <source>
        <dbReference type="SMART" id="SM00822"/>
    </source>
</evidence>
<dbReference type="GO" id="GO:0016616">
    <property type="term" value="F:oxidoreductase activity, acting on the CH-OH group of donors, NAD or NADP as acceptor"/>
    <property type="evidence" value="ECO:0007669"/>
    <property type="project" value="TreeGrafter"/>
</dbReference>
<comment type="caution">
    <text evidence="6">The sequence shown here is derived from an EMBL/GenBank/DDBJ whole genome shotgun (WGS) entry which is preliminary data.</text>
</comment>